<keyword evidence="1" id="KW-0812">Transmembrane</keyword>
<name>G8TAI5_NIAKG</name>
<dbReference type="EMBL" id="CP003178">
    <property type="protein sequence ID" value="AEV98147.1"/>
    <property type="molecule type" value="Genomic_DNA"/>
</dbReference>
<keyword evidence="1" id="KW-0472">Membrane</keyword>
<reference evidence="2 3" key="1">
    <citation type="submission" date="2011-12" db="EMBL/GenBank/DDBJ databases">
        <title>The complete genome of Niastella koreensis GR20-10.</title>
        <authorList>
            <consortium name="US DOE Joint Genome Institute (JGI-PGF)"/>
            <person name="Lucas S."/>
            <person name="Han J."/>
            <person name="Lapidus A."/>
            <person name="Bruce D."/>
            <person name="Goodwin L."/>
            <person name="Pitluck S."/>
            <person name="Peters L."/>
            <person name="Kyrpides N."/>
            <person name="Mavromatis K."/>
            <person name="Ivanova N."/>
            <person name="Mikhailova N."/>
            <person name="Davenport K."/>
            <person name="Saunders E."/>
            <person name="Detter J.C."/>
            <person name="Tapia R."/>
            <person name="Han C."/>
            <person name="Land M."/>
            <person name="Hauser L."/>
            <person name="Markowitz V."/>
            <person name="Cheng J.-F."/>
            <person name="Hugenholtz P."/>
            <person name="Woyke T."/>
            <person name="Wu D."/>
            <person name="Tindall B."/>
            <person name="Pomrenke H."/>
            <person name="Brambilla E."/>
            <person name="Klenk H.-P."/>
            <person name="Eisen J.A."/>
        </authorList>
    </citation>
    <scope>NUCLEOTIDE SEQUENCE [LARGE SCALE GENOMIC DNA]</scope>
    <source>
        <strain evidence="3">DSM 17620 / KACC 11465 / NBRC 106392 / GR20-10</strain>
    </source>
</reference>
<gene>
    <name evidence="2" type="ordered locus">Niako_1784</name>
</gene>
<dbReference type="HOGENOM" id="CLU_1487552_0_0_10"/>
<dbReference type="eggNOG" id="ENOG502ZIHD">
    <property type="taxonomic scope" value="Bacteria"/>
</dbReference>
<dbReference type="Proteomes" id="UP000005438">
    <property type="component" value="Chromosome"/>
</dbReference>
<evidence type="ECO:0000256" key="1">
    <source>
        <dbReference type="SAM" id="Phobius"/>
    </source>
</evidence>
<protein>
    <recommendedName>
        <fullName evidence="4">DUF5673 domain-containing protein</fullName>
    </recommendedName>
</protein>
<proteinExistence type="predicted"/>
<evidence type="ECO:0000313" key="3">
    <source>
        <dbReference type="Proteomes" id="UP000005438"/>
    </source>
</evidence>
<evidence type="ECO:0008006" key="4">
    <source>
        <dbReference type="Google" id="ProtNLM"/>
    </source>
</evidence>
<dbReference type="KEGG" id="nko:Niako_1784"/>
<sequence length="181" mass="21183">MLNKFNFIYILQLLTNKSVLQEANPLPALELRKGKSIATSAVLFFIIFIGIMIREKYKEGLGTDQVIFLILFIAVGIFTLIHSFDKSPDVIINQEGIRNRKHHFPFSPLILMSWNDIQYFFLREIEEEYGSTFYIMIRERETEKDRKLTLSGYDSSAETILSLIRQYAEKHNIHELDKQTS</sequence>
<dbReference type="AlphaFoldDB" id="G8TAI5"/>
<keyword evidence="1" id="KW-1133">Transmembrane helix</keyword>
<accession>G8TAI5</accession>
<feature type="transmembrane region" description="Helical" evidence="1">
    <location>
        <begin position="37"/>
        <end position="54"/>
    </location>
</feature>
<organism evidence="2 3">
    <name type="scientific">Niastella koreensis (strain DSM 17620 / KACC 11465 / NBRC 106392 / GR20-10)</name>
    <dbReference type="NCBI Taxonomy" id="700598"/>
    <lineage>
        <taxon>Bacteria</taxon>
        <taxon>Pseudomonadati</taxon>
        <taxon>Bacteroidota</taxon>
        <taxon>Chitinophagia</taxon>
        <taxon>Chitinophagales</taxon>
        <taxon>Chitinophagaceae</taxon>
        <taxon>Niastella</taxon>
    </lineage>
</organism>
<feature type="transmembrane region" description="Helical" evidence="1">
    <location>
        <begin position="66"/>
        <end position="84"/>
    </location>
</feature>
<evidence type="ECO:0000313" key="2">
    <source>
        <dbReference type="EMBL" id="AEV98147.1"/>
    </source>
</evidence>
<dbReference type="STRING" id="700598.Niako_1784"/>